<name>A0A4Z0PEF1_9BACT</name>
<dbReference type="EMBL" id="SRLD01000070">
    <property type="protein sequence ID" value="TGE12418.1"/>
    <property type="molecule type" value="Genomic_DNA"/>
</dbReference>
<accession>A0A4Z0PEF1</accession>
<protein>
    <recommendedName>
        <fullName evidence="3">Transposase IS701-like DDE domain-containing protein</fullName>
    </recommendedName>
</protein>
<organism evidence="1 2">
    <name type="scientific">Hymenobacter elongatus</name>
    <dbReference type="NCBI Taxonomy" id="877208"/>
    <lineage>
        <taxon>Bacteria</taxon>
        <taxon>Pseudomonadati</taxon>
        <taxon>Bacteroidota</taxon>
        <taxon>Cytophagia</taxon>
        <taxon>Cytophagales</taxon>
        <taxon>Hymenobacteraceae</taxon>
        <taxon>Hymenobacter</taxon>
    </lineage>
</organism>
<gene>
    <name evidence="1" type="ORF">E5J99_20290</name>
</gene>
<reference evidence="1 2" key="1">
    <citation type="submission" date="2019-04" db="EMBL/GenBank/DDBJ databases">
        <authorList>
            <person name="Feng G."/>
            <person name="Zhang J."/>
            <person name="Zhu H."/>
        </authorList>
    </citation>
    <scope>NUCLEOTIDE SEQUENCE [LARGE SCALE GENOMIC DNA]</scope>
    <source>
        <strain evidence="1 2">JCM 17223</strain>
    </source>
</reference>
<comment type="caution">
    <text evidence="1">The sequence shown here is derived from an EMBL/GenBank/DDBJ whole genome shotgun (WGS) entry which is preliminary data.</text>
</comment>
<evidence type="ECO:0000313" key="1">
    <source>
        <dbReference type="EMBL" id="TGE12418.1"/>
    </source>
</evidence>
<evidence type="ECO:0000313" key="2">
    <source>
        <dbReference type="Proteomes" id="UP000297739"/>
    </source>
</evidence>
<dbReference type="OrthoDB" id="930039at2"/>
<dbReference type="RefSeq" id="WP_135499637.1">
    <property type="nucleotide sequence ID" value="NZ_SRLD01000070.1"/>
</dbReference>
<dbReference type="AlphaFoldDB" id="A0A4Z0PEF1"/>
<sequence length="89" mass="9980">MLNDSPEAFLPVDDSVQDKRYGRLIEVAKRQYSGDEHGLVTGICLVNLAHSSGKPGDFLPLDYRVYAPTGWIEQKRALSADVHPRRDRA</sequence>
<keyword evidence="2" id="KW-1185">Reference proteome</keyword>
<proteinExistence type="predicted"/>
<evidence type="ECO:0008006" key="3">
    <source>
        <dbReference type="Google" id="ProtNLM"/>
    </source>
</evidence>
<dbReference type="Proteomes" id="UP000297739">
    <property type="component" value="Unassembled WGS sequence"/>
</dbReference>